<proteinExistence type="predicted"/>
<dbReference type="AlphaFoldDB" id="A0A8S1VKG3"/>
<accession>A0A8S1VKG3</accession>
<sequence>MVIQGRITISFLMGGNHTQRIKDITSYPKNNIEPSSTKRNLFKENYRKELNNEIECHIQSEHQQQEIQDFTKNY</sequence>
<gene>
    <name evidence="1" type="ORF">POCTA_138.1.T0670232</name>
</gene>
<dbReference type="EMBL" id="CAJJDP010000066">
    <property type="protein sequence ID" value="CAD8176715.1"/>
    <property type="molecule type" value="Genomic_DNA"/>
</dbReference>
<keyword evidence="2" id="KW-1185">Reference proteome</keyword>
<evidence type="ECO:0000313" key="2">
    <source>
        <dbReference type="Proteomes" id="UP000683925"/>
    </source>
</evidence>
<evidence type="ECO:0000313" key="1">
    <source>
        <dbReference type="EMBL" id="CAD8176715.1"/>
    </source>
</evidence>
<comment type="caution">
    <text evidence="1">The sequence shown here is derived from an EMBL/GenBank/DDBJ whole genome shotgun (WGS) entry which is preliminary data.</text>
</comment>
<organism evidence="1 2">
    <name type="scientific">Paramecium octaurelia</name>
    <dbReference type="NCBI Taxonomy" id="43137"/>
    <lineage>
        <taxon>Eukaryota</taxon>
        <taxon>Sar</taxon>
        <taxon>Alveolata</taxon>
        <taxon>Ciliophora</taxon>
        <taxon>Intramacronucleata</taxon>
        <taxon>Oligohymenophorea</taxon>
        <taxon>Peniculida</taxon>
        <taxon>Parameciidae</taxon>
        <taxon>Paramecium</taxon>
    </lineage>
</organism>
<name>A0A8S1VKG3_PAROT</name>
<dbReference type="Proteomes" id="UP000683925">
    <property type="component" value="Unassembled WGS sequence"/>
</dbReference>
<protein>
    <submittedName>
        <fullName evidence="1">Uncharacterized protein</fullName>
    </submittedName>
</protein>
<reference evidence="1" key="1">
    <citation type="submission" date="2021-01" db="EMBL/GenBank/DDBJ databases">
        <authorList>
            <consortium name="Genoscope - CEA"/>
            <person name="William W."/>
        </authorList>
    </citation>
    <scope>NUCLEOTIDE SEQUENCE</scope>
</reference>